<dbReference type="SUPFAM" id="SSF53850">
    <property type="entry name" value="Periplasmic binding protein-like II"/>
    <property type="match status" value="1"/>
</dbReference>
<dbReference type="Gene3D" id="3.40.190.10">
    <property type="entry name" value="Periplasmic binding protein-like II"/>
    <property type="match status" value="2"/>
</dbReference>
<evidence type="ECO:0000313" key="6">
    <source>
        <dbReference type="EMBL" id="MFC5653793.1"/>
    </source>
</evidence>
<dbReference type="PANTHER" id="PTHR43649">
    <property type="entry name" value="ARABINOSE-BINDING PROTEIN-RELATED"/>
    <property type="match status" value="1"/>
</dbReference>
<keyword evidence="2" id="KW-0732">Signal</keyword>
<keyword evidence="7" id="KW-1185">Reference proteome</keyword>
<keyword evidence="3" id="KW-0472">Membrane</keyword>
<evidence type="ECO:0000313" key="7">
    <source>
        <dbReference type="Proteomes" id="UP001596047"/>
    </source>
</evidence>
<keyword evidence="1" id="KW-1003">Cell membrane</keyword>
<keyword evidence="5" id="KW-0449">Lipoprotein</keyword>
<name>A0ABW0W8M2_9BACL</name>
<dbReference type="EMBL" id="JBHSOW010000137">
    <property type="protein sequence ID" value="MFC5653793.1"/>
    <property type="molecule type" value="Genomic_DNA"/>
</dbReference>
<organism evidence="6 7">
    <name type="scientific">Paenibacillus solisilvae</name>
    <dbReference type="NCBI Taxonomy" id="2486751"/>
    <lineage>
        <taxon>Bacteria</taxon>
        <taxon>Bacillati</taxon>
        <taxon>Bacillota</taxon>
        <taxon>Bacilli</taxon>
        <taxon>Bacillales</taxon>
        <taxon>Paenibacillaceae</taxon>
        <taxon>Paenibacillus</taxon>
    </lineage>
</organism>
<evidence type="ECO:0000256" key="1">
    <source>
        <dbReference type="ARBA" id="ARBA00022475"/>
    </source>
</evidence>
<evidence type="ECO:0000256" key="3">
    <source>
        <dbReference type="ARBA" id="ARBA00023136"/>
    </source>
</evidence>
<comment type="caution">
    <text evidence="6">The sequence shown here is derived from an EMBL/GenBank/DDBJ whole genome shotgun (WGS) entry which is preliminary data.</text>
</comment>
<dbReference type="Proteomes" id="UP001596047">
    <property type="component" value="Unassembled WGS sequence"/>
</dbReference>
<sequence>MKTNGFTKYVEEKFNIKINWQTAPASDLAPKQSLLLASGDYPEVFWNGIFSPSDILKYSGQGMLLPLNDLLKEYAPNVWKAIETVPGLKEITVAPDGNIYGLPNYNYCFHCFWPDKLWLDTTVLKQYGLQMPTTTEEFKSVLKVFKENNLIPLTGDIDGWHADPTIFLMNAFIYHDGTDYFNINNGKVIFAPAQPEWKQGLEYIHDLYAEGLIDPQTFSQKEEVVIRNISQDKVAIAAHGGSNIIIQGGSANPEYKNWLSVPPLKGPDGVQYAAFYGNIPTSLTFAMTNKATKEQQIAIMKLLDYIWTAEGTQTLNFGAEGEFWTKAEPGKLGLDGKQALFNTAWDKFYAGGSRQNSGWDQMGPIYQSEEWRNGGVAVSPFSKGGDQTMLHLETMRNMAGHQPELVYPGAVWISEDDNQQYSLYKTNINKYVEQWTAEFIVGSKSIDKNWEQYISGLQKLDLEKYLAIAEKAMNEPFDTSGFKSDSAIVKYLLSIQ</sequence>
<accession>A0ABW0W8M2</accession>
<proteinExistence type="predicted"/>
<evidence type="ECO:0000256" key="5">
    <source>
        <dbReference type="ARBA" id="ARBA00023288"/>
    </source>
</evidence>
<dbReference type="InterPro" id="IPR050490">
    <property type="entry name" value="Bact_solute-bd_prot1"/>
</dbReference>
<evidence type="ECO:0000256" key="4">
    <source>
        <dbReference type="ARBA" id="ARBA00023139"/>
    </source>
</evidence>
<dbReference type="InterPro" id="IPR006059">
    <property type="entry name" value="SBP"/>
</dbReference>
<dbReference type="PANTHER" id="PTHR43649:SF33">
    <property type="entry name" value="POLYGALACTURONAN_RHAMNOGALACTURONAN-BINDING PROTEIN YTCQ"/>
    <property type="match status" value="1"/>
</dbReference>
<evidence type="ECO:0000256" key="2">
    <source>
        <dbReference type="ARBA" id="ARBA00022729"/>
    </source>
</evidence>
<dbReference type="Pfam" id="PF01547">
    <property type="entry name" value="SBP_bac_1"/>
    <property type="match status" value="1"/>
</dbReference>
<gene>
    <name evidence="6" type="ORF">ACFPYJ_32715</name>
</gene>
<reference evidence="7" key="1">
    <citation type="journal article" date="2019" name="Int. J. Syst. Evol. Microbiol.">
        <title>The Global Catalogue of Microorganisms (GCM) 10K type strain sequencing project: providing services to taxonomists for standard genome sequencing and annotation.</title>
        <authorList>
            <consortium name="The Broad Institute Genomics Platform"/>
            <consortium name="The Broad Institute Genome Sequencing Center for Infectious Disease"/>
            <person name="Wu L."/>
            <person name="Ma J."/>
        </authorList>
    </citation>
    <scope>NUCLEOTIDE SEQUENCE [LARGE SCALE GENOMIC DNA]</scope>
    <source>
        <strain evidence="7">CGMCC 1.3240</strain>
    </source>
</reference>
<dbReference type="RefSeq" id="WP_379192711.1">
    <property type="nucleotide sequence ID" value="NZ_JBHSOW010000137.1"/>
</dbReference>
<protein>
    <submittedName>
        <fullName evidence="6">Extracellular solute-binding protein</fullName>
    </submittedName>
</protein>
<keyword evidence="4" id="KW-0564">Palmitate</keyword>